<dbReference type="Pfam" id="PF03564">
    <property type="entry name" value="DUF1759"/>
    <property type="match status" value="1"/>
</dbReference>
<feature type="compositionally biased region" description="Polar residues" evidence="5">
    <location>
        <begin position="8"/>
        <end position="26"/>
    </location>
</feature>
<dbReference type="Gene3D" id="3.30.40.10">
    <property type="entry name" value="Zinc/RING finger domain, C3HC4 (zinc finger)"/>
    <property type="match status" value="1"/>
</dbReference>
<dbReference type="InterPro" id="IPR011011">
    <property type="entry name" value="Znf_FYVE_PHD"/>
</dbReference>
<keyword evidence="2 4" id="KW-0863">Zinc-finger</keyword>
<feature type="domain" description="PHD-type" evidence="6">
    <location>
        <begin position="32"/>
        <end position="80"/>
    </location>
</feature>
<feature type="region of interest" description="Disordered" evidence="5">
    <location>
        <begin position="259"/>
        <end position="293"/>
    </location>
</feature>
<evidence type="ECO:0000313" key="8">
    <source>
        <dbReference type="Proteomes" id="UP000069940"/>
    </source>
</evidence>
<feature type="compositionally biased region" description="Polar residues" evidence="5">
    <location>
        <begin position="260"/>
        <end position="287"/>
    </location>
</feature>
<dbReference type="RefSeq" id="XP_062700682.1">
    <property type="nucleotide sequence ID" value="XM_062844698.1"/>
</dbReference>
<dbReference type="InterPro" id="IPR001965">
    <property type="entry name" value="Znf_PHD"/>
</dbReference>
<dbReference type="InterPro" id="IPR019787">
    <property type="entry name" value="Znf_PHD-finger"/>
</dbReference>
<evidence type="ECO:0000313" key="7">
    <source>
        <dbReference type="EnsemblMetazoa" id="AALFPA23_019269.P28343"/>
    </source>
</evidence>
<reference evidence="7" key="2">
    <citation type="submission" date="2025-05" db="UniProtKB">
        <authorList>
            <consortium name="EnsemblMetazoa"/>
        </authorList>
    </citation>
    <scope>IDENTIFICATION</scope>
    <source>
        <strain evidence="7">Foshan</strain>
    </source>
</reference>
<feature type="region of interest" description="Disordered" evidence="5">
    <location>
        <begin position="379"/>
        <end position="407"/>
    </location>
</feature>
<feature type="compositionally biased region" description="Polar residues" evidence="5">
    <location>
        <begin position="790"/>
        <end position="800"/>
    </location>
</feature>
<reference evidence="8" key="1">
    <citation type="journal article" date="2015" name="Proc. Natl. Acad. Sci. U.S.A.">
        <title>Genome sequence of the Asian Tiger mosquito, Aedes albopictus, reveals insights into its biology, genetics, and evolution.</title>
        <authorList>
            <person name="Chen X.G."/>
            <person name="Jiang X."/>
            <person name="Gu J."/>
            <person name="Xu M."/>
            <person name="Wu Y."/>
            <person name="Deng Y."/>
            <person name="Zhang C."/>
            <person name="Bonizzoni M."/>
            <person name="Dermauw W."/>
            <person name="Vontas J."/>
            <person name="Armbruster P."/>
            <person name="Huang X."/>
            <person name="Yang Y."/>
            <person name="Zhang H."/>
            <person name="He W."/>
            <person name="Peng H."/>
            <person name="Liu Y."/>
            <person name="Wu K."/>
            <person name="Chen J."/>
            <person name="Lirakis M."/>
            <person name="Topalis P."/>
            <person name="Van Leeuwen T."/>
            <person name="Hall A.B."/>
            <person name="Jiang X."/>
            <person name="Thorpe C."/>
            <person name="Mueller R.L."/>
            <person name="Sun C."/>
            <person name="Waterhouse R.M."/>
            <person name="Yan G."/>
            <person name="Tu Z.J."/>
            <person name="Fang X."/>
            <person name="James A.A."/>
        </authorList>
    </citation>
    <scope>NUCLEOTIDE SEQUENCE [LARGE SCALE GENOMIC DNA]</scope>
    <source>
        <strain evidence="8">Foshan</strain>
    </source>
</reference>
<evidence type="ECO:0000256" key="3">
    <source>
        <dbReference type="ARBA" id="ARBA00022833"/>
    </source>
</evidence>
<feature type="region of interest" description="Disordered" evidence="5">
    <location>
        <begin position="1"/>
        <end position="28"/>
    </location>
</feature>
<dbReference type="SUPFAM" id="SSF57903">
    <property type="entry name" value="FYVE/PHD zinc finger"/>
    <property type="match status" value="1"/>
</dbReference>
<dbReference type="EnsemblMetazoa" id="AALFPA23_019269.R28343">
    <property type="protein sequence ID" value="AALFPA23_019269.P28343"/>
    <property type="gene ID" value="AALFPA23_019269"/>
</dbReference>
<dbReference type="GeneID" id="134284974"/>
<protein>
    <recommendedName>
        <fullName evidence="6">PHD-type domain-containing protein</fullName>
    </recommendedName>
</protein>
<evidence type="ECO:0000259" key="6">
    <source>
        <dbReference type="PROSITE" id="PS50016"/>
    </source>
</evidence>
<evidence type="ECO:0000256" key="4">
    <source>
        <dbReference type="PROSITE-ProRule" id="PRU00146"/>
    </source>
</evidence>
<dbReference type="PANTHER" id="PTHR47331:SF5">
    <property type="entry name" value="RIBONUCLEASE H"/>
    <property type="match status" value="1"/>
</dbReference>
<feature type="region of interest" description="Disordered" evidence="5">
    <location>
        <begin position="786"/>
        <end position="814"/>
    </location>
</feature>
<dbReference type="SMART" id="SM00249">
    <property type="entry name" value="PHD"/>
    <property type="match status" value="1"/>
</dbReference>
<keyword evidence="8" id="KW-1185">Reference proteome</keyword>
<keyword evidence="1" id="KW-0479">Metal-binding</keyword>
<evidence type="ECO:0000256" key="1">
    <source>
        <dbReference type="ARBA" id="ARBA00022723"/>
    </source>
</evidence>
<proteinExistence type="predicted"/>
<feature type="compositionally biased region" description="Polar residues" evidence="5">
    <location>
        <begin position="398"/>
        <end position="407"/>
    </location>
</feature>
<dbReference type="InterPro" id="IPR013083">
    <property type="entry name" value="Znf_RING/FYVE/PHD"/>
</dbReference>
<sequence>MLGRTPMKTRSTAASRDSRTAPGSTRNEIDGSQHCKVCKDDDNTRMVQCDKCDDWYHFECVEVSQGVADRDWHCPSCLQAAKGAKKKSTVKEATVVPSVSTLASINPSIRVTSVPLNVVPQISSSLPALPSDVNDSMLTHVPSNVMFPPMSANKVSNTIPPSNTPVTSTFSASNILIPPSIFTLAGGTAPLNPPPPPSNQFIQSTACSLNTFPEMRSLRQCLPVSSGHPPILAAASIPLASSTIIPTTGVLVGQLPNEPLKSTSDIPQNNAKQGFRETSSQHSGTSRRSTKQRQLELELKMLDEERKLQEEENAKKREYLRRRYALLLEMASESSSIVESEDARVEDRVEEWVNNGIIEGQQPDQPGPTRELLELNTAVQQPSRNVRQHDNHDDIPSLVNNSRQATSLHRPRVIATSVGRRNYDIPSNQPSHGFSNQRMLSNIMPHRPNINVQQDQRSRYVHSPAPGRSLRPDAFDDDEGNNLTRSQVAARQAVSRELPTFSGVPEEWPLFFSSFTTTTNMCGYTADENLVRLQKCLTGKAFEAVKCMLMHPMNVTQIISTLKMRFGNPEIIVHNLMAKISSTPAPKADKLDTIIEFALAVQNLCATIEACQLEEYSFNVALLRELVDKLPAAIKLDWARYRRNFSTVNLSIFSSWLYELAEDICPLAGLPADTKGQRAAKNNQVFLNAHAENVDSEPRKQNPGIQVQPKPTDETCIVCKSNCPSVDKCQRFDELGYNAKWAVVKEFGLCRKCLKNHKGTCKSQKVCGKNGCEYKHHQLLHNNQRDAAATVTSEAKSNASGDLHKPDNQNPSASECNIHHQISNKTLFRVIPVILYGPQKSIRTFTFLDDGSSYTLMDATLANDLEIEGKREPLCLKWTGNMGRLENESTKLNVQISGTWTNQRKYWLQGVHTVSALDLFHQSVDARELANQYEHLRGIPIESYQNAQPRLLIGIKNANLSYPLKGREGKINEPIATKTRLGWVLHGGSDEDDLLLAYHGIQVCPCREKEDIFLEHALKDYLSLEGLGVTKPDKPLLSREDQRALEILNKVVQTDD</sequence>
<dbReference type="PROSITE" id="PS50016">
    <property type="entry name" value="ZF_PHD_2"/>
    <property type="match status" value="1"/>
</dbReference>
<organism evidence="7 8">
    <name type="scientific">Aedes albopictus</name>
    <name type="common">Asian tiger mosquito</name>
    <name type="synonym">Stegomyia albopicta</name>
    <dbReference type="NCBI Taxonomy" id="7160"/>
    <lineage>
        <taxon>Eukaryota</taxon>
        <taxon>Metazoa</taxon>
        <taxon>Ecdysozoa</taxon>
        <taxon>Arthropoda</taxon>
        <taxon>Hexapoda</taxon>
        <taxon>Insecta</taxon>
        <taxon>Pterygota</taxon>
        <taxon>Neoptera</taxon>
        <taxon>Endopterygota</taxon>
        <taxon>Diptera</taxon>
        <taxon>Nematocera</taxon>
        <taxon>Culicoidea</taxon>
        <taxon>Culicidae</taxon>
        <taxon>Culicinae</taxon>
        <taxon>Aedini</taxon>
        <taxon>Aedes</taxon>
        <taxon>Stegomyia</taxon>
    </lineage>
</organism>
<dbReference type="Pfam" id="PF00628">
    <property type="entry name" value="PHD"/>
    <property type="match status" value="1"/>
</dbReference>
<name>A0ABM1ZK73_AEDAL</name>
<evidence type="ECO:0000256" key="2">
    <source>
        <dbReference type="ARBA" id="ARBA00022771"/>
    </source>
</evidence>
<accession>A0ABM1ZK73</accession>
<dbReference type="InterPro" id="IPR019786">
    <property type="entry name" value="Zinc_finger_PHD-type_CS"/>
</dbReference>
<dbReference type="Proteomes" id="UP000069940">
    <property type="component" value="Unassembled WGS sequence"/>
</dbReference>
<dbReference type="InterPro" id="IPR005312">
    <property type="entry name" value="DUF1759"/>
</dbReference>
<dbReference type="PROSITE" id="PS01359">
    <property type="entry name" value="ZF_PHD_1"/>
    <property type="match status" value="1"/>
</dbReference>
<feature type="region of interest" description="Disordered" evidence="5">
    <location>
        <begin position="454"/>
        <end position="481"/>
    </location>
</feature>
<evidence type="ECO:0000256" key="5">
    <source>
        <dbReference type="SAM" id="MobiDB-lite"/>
    </source>
</evidence>
<dbReference type="PANTHER" id="PTHR47331">
    <property type="entry name" value="PHD-TYPE DOMAIN-CONTAINING PROTEIN"/>
    <property type="match status" value="1"/>
</dbReference>
<keyword evidence="3" id="KW-0862">Zinc</keyword>